<keyword evidence="2" id="KW-0328">Glycosyltransferase</keyword>
<comment type="similarity">
    <text evidence="1">Belongs to the glycosyltransferase 2 family.</text>
</comment>
<dbReference type="Gene3D" id="3.90.550.10">
    <property type="entry name" value="Spore Coat Polysaccharide Biosynthesis Protein SpsA, Chain A"/>
    <property type="match status" value="1"/>
</dbReference>
<accession>A0ABX2EDX8</accession>
<keyword evidence="5" id="KW-1185">Reference proteome</keyword>
<proteinExistence type="inferred from homology"/>
<name>A0ABX2EDX8_9BURK</name>
<evidence type="ECO:0000256" key="3">
    <source>
        <dbReference type="ARBA" id="ARBA00022679"/>
    </source>
</evidence>
<dbReference type="PANTHER" id="PTHR43179">
    <property type="entry name" value="RHAMNOSYLTRANSFERASE WBBL"/>
    <property type="match status" value="1"/>
</dbReference>
<keyword evidence="3" id="KW-0808">Transferase</keyword>
<evidence type="ECO:0000313" key="4">
    <source>
        <dbReference type="EMBL" id="NRF66820.1"/>
    </source>
</evidence>
<dbReference type="InterPro" id="IPR029044">
    <property type="entry name" value="Nucleotide-diphossugar_trans"/>
</dbReference>
<evidence type="ECO:0000256" key="1">
    <source>
        <dbReference type="ARBA" id="ARBA00006739"/>
    </source>
</evidence>
<gene>
    <name evidence="4" type="ORF">HLB44_07485</name>
</gene>
<evidence type="ECO:0000256" key="2">
    <source>
        <dbReference type="ARBA" id="ARBA00022676"/>
    </source>
</evidence>
<dbReference type="PANTHER" id="PTHR43179:SF12">
    <property type="entry name" value="GALACTOFURANOSYLTRANSFERASE GLFT2"/>
    <property type="match status" value="1"/>
</dbReference>
<protein>
    <submittedName>
        <fullName evidence="4">Glycosyltransferase</fullName>
    </submittedName>
</protein>
<organism evidence="4 5">
    <name type="scientific">Pseudaquabacterium terrae</name>
    <dbReference type="NCBI Taxonomy" id="2732868"/>
    <lineage>
        <taxon>Bacteria</taxon>
        <taxon>Pseudomonadati</taxon>
        <taxon>Pseudomonadota</taxon>
        <taxon>Betaproteobacteria</taxon>
        <taxon>Burkholderiales</taxon>
        <taxon>Sphaerotilaceae</taxon>
        <taxon>Pseudaquabacterium</taxon>
    </lineage>
</organism>
<sequence length="299" mass="32738">MAEATAAILVVYHAASDPEPVIAQLAASLGSVVVVDNTATGHPRLEAATLPAGVRVLHNANAGALAGAYNRALEHLLGRPPGLQQVVLVDEDSDATVLQALLADAKVQALLADPHTAAVAPAYCDRATGLRGKHIQLGRWRLRYLPRRFDGLQPVAFVINSMSVWRLAALQAIGPFDEGLRVDHVDTDYCLRARRAGLQVWLHGSHEFRHAIGERRRYRLFGRELQAGGHAPQRRYLIGRNTAWLGRRYLWREPAFAFLCLTRLAYEAVGIVMAEPQRVAKLGALLRGMLVGLLSRRLG</sequence>
<comment type="caution">
    <text evidence="4">The sequence shown here is derived from an EMBL/GenBank/DDBJ whole genome shotgun (WGS) entry which is preliminary data.</text>
</comment>
<dbReference type="SUPFAM" id="SSF53448">
    <property type="entry name" value="Nucleotide-diphospho-sugar transferases"/>
    <property type="match status" value="1"/>
</dbReference>
<dbReference type="EMBL" id="JABRWJ010000002">
    <property type="protein sequence ID" value="NRF66820.1"/>
    <property type="molecule type" value="Genomic_DNA"/>
</dbReference>
<reference evidence="4 5" key="1">
    <citation type="submission" date="2020-05" db="EMBL/GenBank/DDBJ databases">
        <title>Aquincola sp. isolate from soil.</title>
        <authorList>
            <person name="Han J."/>
            <person name="Kim D.-U."/>
        </authorList>
    </citation>
    <scope>NUCLEOTIDE SEQUENCE [LARGE SCALE GENOMIC DNA]</scope>
    <source>
        <strain evidence="4 5">S2</strain>
    </source>
</reference>
<dbReference type="Proteomes" id="UP000737171">
    <property type="component" value="Unassembled WGS sequence"/>
</dbReference>
<evidence type="ECO:0000313" key="5">
    <source>
        <dbReference type="Proteomes" id="UP000737171"/>
    </source>
</evidence>